<accession>A0ABS8TTM6</accession>
<proteinExistence type="predicted"/>
<protein>
    <submittedName>
        <fullName evidence="1">Uncharacterized protein</fullName>
    </submittedName>
</protein>
<reference evidence="1 2" key="1">
    <citation type="journal article" date="2021" name="BMC Genomics">
        <title>Datura genome reveals duplications of psychoactive alkaloid biosynthetic genes and high mutation rate following tissue culture.</title>
        <authorList>
            <person name="Rajewski A."/>
            <person name="Carter-House D."/>
            <person name="Stajich J."/>
            <person name="Litt A."/>
        </authorList>
    </citation>
    <scope>NUCLEOTIDE SEQUENCE [LARGE SCALE GENOMIC DNA]</scope>
    <source>
        <strain evidence="1">AR-01</strain>
    </source>
</reference>
<gene>
    <name evidence="1" type="ORF">HAX54_015677</name>
</gene>
<name>A0ABS8TTM6_DATST</name>
<dbReference type="EMBL" id="JACEIK010002000">
    <property type="protein sequence ID" value="MCD7473619.1"/>
    <property type="molecule type" value="Genomic_DNA"/>
</dbReference>
<keyword evidence="2" id="KW-1185">Reference proteome</keyword>
<sequence>MNNRAYKAQEKISIRRTVYVSEIDNNVTEEQLAALFSMDSASSKKFYIHTPVQLFIVGPKICHEVLNVWEGIDPAAFLGNVVRRLLTAESAVIHIPVFVLLLWSSLMSSEDEREINVEQYIVQILIRGFSSEAFGGSCALNRIAFLLVCNVRFVIFGGDAESAILALDFIAVNIGIPTHELDRSFLYESLAGWQFSLSSLDAARYMFPVNHSALGKTFLHCLG</sequence>
<dbReference type="Proteomes" id="UP000823775">
    <property type="component" value="Unassembled WGS sequence"/>
</dbReference>
<organism evidence="1 2">
    <name type="scientific">Datura stramonium</name>
    <name type="common">Jimsonweed</name>
    <name type="synonym">Common thornapple</name>
    <dbReference type="NCBI Taxonomy" id="4076"/>
    <lineage>
        <taxon>Eukaryota</taxon>
        <taxon>Viridiplantae</taxon>
        <taxon>Streptophyta</taxon>
        <taxon>Embryophyta</taxon>
        <taxon>Tracheophyta</taxon>
        <taxon>Spermatophyta</taxon>
        <taxon>Magnoliopsida</taxon>
        <taxon>eudicotyledons</taxon>
        <taxon>Gunneridae</taxon>
        <taxon>Pentapetalae</taxon>
        <taxon>asterids</taxon>
        <taxon>lamiids</taxon>
        <taxon>Solanales</taxon>
        <taxon>Solanaceae</taxon>
        <taxon>Solanoideae</taxon>
        <taxon>Datureae</taxon>
        <taxon>Datura</taxon>
    </lineage>
</organism>
<evidence type="ECO:0000313" key="2">
    <source>
        <dbReference type="Proteomes" id="UP000823775"/>
    </source>
</evidence>
<comment type="caution">
    <text evidence="1">The sequence shown here is derived from an EMBL/GenBank/DDBJ whole genome shotgun (WGS) entry which is preliminary data.</text>
</comment>
<evidence type="ECO:0000313" key="1">
    <source>
        <dbReference type="EMBL" id="MCD7473619.1"/>
    </source>
</evidence>